<name>A0A248LMA3_9NEIS</name>
<feature type="compositionally biased region" description="Polar residues" evidence="1">
    <location>
        <begin position="33"/>
        <end position="42"/>
    </location>
</feature>
<organism evidence="2 3">
    <name type="scientific">Laribacter hongkongensis</name>
    <dbReference type="NCBI Taxonomy" id="168471"/>
    <lineage>
        <taxon>Bacteria</taxon>
        <taxon>Pseudomonadati</taxon>
        <taxon>Pseudomonadota</taxon>
        <taxon>Betaproteobacteria</taxon>
        <taxon>Neisseriales</taxon>
        <taxon>Aquaspirillaceae</taxon>
        <taxon>Laribacter</taxon>
    </lineage>
</organism>
<feature type="compositionally biased region" description="Polar residues" evidence="1">
    <location>
        <begin position="50"/>
        <end position="68"/>
    </location>
</feature>
<dbReference type="EMBL" id="CP022115">
    <property type="protein sequence ID" value="ASJ25584.1"/>
    <property type="molecule type" value="Genomic_DNA"/>
</dbReference>
<proteinExistence type="predicted"/>
<dbReference type="Proteomes" id="UP000197424">
    <property type="component" value="Chromosome"/>
</dbReference>
<sequence length="68" mass="7263">MTDLPGCAPASTAPSGAVFFCARCRTQPPGESRQASRSTTIHTPGEARGNRQSHPVSQQQTGPSRRKR</sequence>
<accession>A0A248LMA3</accession>
<feature type="region of interest" description="Disordered" evidence="1">
    <location>
        <begin position="27"/>
        <end position="68"/>
    </location>
</feature>
<evidence type="ECO:0000313" key="2">
    <source>
        <dbReference type="EMBL" id="ASJ25584.1"/>
    </source>
</evidence>
<reference evidence="3" key="1">
    <citation type="submission" date="2017-06" db="EMBL/GenBank/DDBJ databases">
        <title>Whole genome sequence of Laribacter hongkongensis LHGZ1.</title>
        <authorList>
            <person name="Chen D."/>
            <person name="Wu H."/>
            <person name="Chen J."/>
        </authorList>
    </citation>
    <scope>NUCLEOTIDE SEQUENCE [LARGE SCALE GENOMIC DNA]</scope>
    <source>
        <strain evidence="3">LHGZ1</strain>
    </source>
</reference>
<dbReference type="AlphaFoldDB" id="A0A248LMA3"/>
<evidence type="ECO:0000256" key="1">
    <source>
        <dbReference type="SAM" id="MobiDB-lite"/>
    </source>
</evidence>
<gene>
    <name evidence="2" type="ORF">LHGZ1_2753</name>
</gene>
<evidence type="ECO:0000313" key="3">
    <source>
        <dbReference type="Proteomes" id="UP000197424"/>
    </source>
</evidence>
<protein>
    <submittedName>
        <fullName evidence="2">Uncharacterized protein</fullName>
    </submittedName>
</protein>